<dbReference type="SMART" id="SM00256">
    <property type="entry name" value="FBOX"/>
    <property type="match status" value="1"/>
</dbReference>
<dbReference type="Gene3D" id="3.80.10.10">
    <property type="entry name" value="Ribonuclease Inhibitor"/>
    <property type="match status" value="2"/>
</dbReference>
<accession>A0A0B7AEW4</accession>
<dbReference type="Pfam" id="PF13516">
    <property type="entry name" value="LRR_6"/>
    <property type="match status" value="3"/>
</dbReference>
<evidence type="ECO:0000313" key="3">
    <source>
        <dbReference type="EMBL" id="CEK78435.1"/>
    </source>
</evidence>
<dbReference type="SUPFAM" id="SSF52047">
    <property type="entry name" value="RNI-like"/>
    <property type="match status" value="1"/>
</dbReference>
<keyword evidence="1" id="KW-0833">Ubl conjugation pathway</keyword>
<dbReference type="Gene3D" id="1.20.1280.50">
    <property type="match status" value="1"/>
</dbReference>
<evidence type="ECO:0000256" key="1">
    <source>
        <dbReference type="ARBA" id="ARBA00022786"/>
    </source>
</evidence>
<feature type="non-terminal residue" evidence="3">
    <location>
        <position position="1"/>
    </location>
</feature>
<dbReference type="InterPro" id="IPR001611">
    <property type="entry name" value="Leu-rich_rpt"/>
</dbReference>
<dbReference type="GO" id="GO:0031146">
    <property type="term" value="P:SCF-dependent proteasomal ubiquitin-dependent protein catabolic process"/>
    <property type="evidence" value="ECO:0007669"/>
    <property type="project" value="TreeGrafter"/>
</dbReference>
<dbReference type="InterPro" id="IPR001810">
    <property type="entry name" value="F-box_dom"/>
</dbReference>
<sequence>FLKLPLEICLQIFSLLGPRDLSRVGQVSQKFLQLSREPSLWSSLHPVNWAMGNWSFTPEALGGVDGRGLPPTNVDDEDEQEAYFCLDEDADIDECSDSDETESMGAEGLKQVLKEAKMLTTIVKYLLPQVGPGVKVCNLAFSKGLSGSLVHKILKLCPNLEFLDLTHTNVGDVAFKEFGVSGRQSKLRHLDLTGCENITDMTLFSLASVGKKSLRSLGSTYEGNVEIENIPPPCAQKLSICCGKSTTCGAHHSDGHNRELFVRKFTASEDCGHDGVETCSDNCDVLQALSQDSVITQQLINIDSNDYLSNGNLQPCDFNFMYMNLLFESGETLTSSDVNSFTDAFSDISLKQLGCDNDAFVTDSSSKGSSSSLTKRTLSCAEGILKAISEKQCSRHLNVPTVDKSVPYVLNSINRNDNISSSCIDANHSRSHDSKTITCDTDDSICYLEFLSLNGCYKISDIGLSALADGEGTPRLHHLDLSGCVAVTALGLSKLVSTSQCLDHSNLFYCDNMSDDPYFTTASGCRNLQCETRFCCSIRE</sequence>
<dbReference type="InterPro" id="IPR036047">
    <property type="entry name" value="F-box-like_dom_sf"/>
</dbReference>
<dbReference type="InterPro" id="IPR006553">
    <property type="entry name" value="Leu-rich_rpt_Cys-con_subtyp"/>
</dbReference>
<dbReference type="PANTHER" id="PTHR13318:SF19">
    <property type="entry name" value="F-BOX_LRR-REPEAT PROTEIN 5"/>
    <property type="match status" value="1"/>
</dbReference>
<reference evidence="3" key="1">
    <citation type="submission" date="2014-12" db="EMBL/GenBank/DDBJ databases">
        <title>Insight into the proteome of Arion vulgaris.</title>
        <authorList>
            <person name="Aradska J."/>
            <person name="Bulat T."/>
            <person name="Smidak R."/>
            <person name="Sarate P."/>
            <person name="Gangsoo J."/>
            <person name="Sialana F."/>
            <person name="Bilban M."/>
            <person name="Lubec G."/>
        </authorList>
    </citation>
    <scope>NUCLEOTIDE SEQUENCE</scope>
    <source>
        <tissue evidence="3">Skin</tissue>
    </source>
</reference>
<dbReference type="PANTHER" id="PTHR13318">
    <property type="entry name" value="PARTNER OF PAIRED, ISOFORM B-RELATED"/>
    <property type="match status" value="1"/>
</dbReference>
<dbReference type="SUPFAM" id="SSF81383">
    <property type="entry name" value="F-box domain"/>
    <property type="match status" value="1"/>
</dbReference>
<organism evidence="3">
    <name type="scientific">Arion vulgaris</name>
    <dbReference type="NCBI Taxonomy" id="1028688"/>
    <lineage>
        <taxon>Eukaryota</taxon>
        <taxon>Metazoa</taxon>
        <taxon>Spiralia</taxon>
        <taxon>Lophotrochozoa</taxon>
        <taxon>Mollusca</taxon>
        <taxon>Gastropoda</taxon>
        <taxon>Heterobranchia</taxon>
        <taxon>Euthyneura</taxon>
        <taxon>Panpulmonata</taxon>
        <taxon>Eupulmonata</taxon>
        <taxon>Stylommatophora</taxon>
        <taxon>Helicina</taxon>
        <taxon>Arionoidea</taxon>
        <taxon>Arionidae</taxon>
        <taxon>Arion</taxon>
    </lineage>
</organism>
<protein>
    <recommendedName>
        <fullName evidence="2">F-box domain-containing protein</fullName>
    </recommendedName>
</protein>
<dbReference type="EMBL" id="HACG01031570">
    <property type="protein sequence ID" value="CEK78435.1"/>
    <property type="molecule type" value="Transcribed_RNA"/>
</dbReference>
<proteinExistence type="predicted"/>
<dbReference type="InterPro" id="IPR032675">
    <property type="entry name" value="LRR_dom_sf"/>
</dbReference>
<dbReference type="Pfam" id="PF12937">
    <property type="entry name" value="F-box-like"/>
    <property type="match status" value="1"/>
</dbReference>
<dbReference type="PROSITE" id="PS50181">
    <property type="entry name" value="FBOX"/>
    <property type="match status" value="1"/>
</dbReference>
<gene>
    <name evidence="3" type="primary">ORF110153</name>
</gene>
<dbReference type="AlphaFoldDB" id="A0A0B7AEW4"/>
<dbReference type="GO" id="GO:0019005">
    <property type="term" value="C:SCF ubiquitin ligase complex"/>
    <property type="evidence" value="ECO:0007669"/>
    <property type="project" value="TreeGrafter"/>
</dbReference>
<evidence type="ECO:0000259" key="2">
    <source>
        <dbReference type="PROSITE" id="PS50181"/>
    </source>
</evidence>
<dbReference type="SMART" id="SM00367">
    <property type="entry name" value="LRR_CC"/>
    <property type="match status" value="4"/>
</dbReference>
<feature type="domain" description="F-box" evidence="2">
    <location>
        <begin position="1"/>
        <end position="44"/>
    </location>
</feature>
<name>A0A0B7AEW4_9EUPU</name>